<gene>
    <name evidence="3" type="ORF">TWF694_007990</name>
</gene>
<proteinExistence type="predicted"/>
<reference evidence="3 4" key="1">
    <citation type="submission" date="2019-10" db="EMBL/GenBank/DDBJ databases">
        <authorList>
            <person name="Palmer J.M."/>
        </authorList>
    </citation>
    <scope>NUCLEOTIDE SEQUENCE [LARGE SCALE GENOMIC DNA]</scope>
    <source>
        <strain evidence="3 4">TWF694</strain>
    </source>
</reference>
<dbReference type="EMBL" id="JAVHJO010000004">
    <property type="protein sequence ID" value="KAK6540595.1"/>
    <property type="molecule type" value="Genomic_DNA"/>
</dbReference>
<keyword evidence="4" id="KW-1185">Reference proteome</keyword>
<comment type="caution">
    <text evidence="3">The sequence shown here is derived from an EMBL/GenBank/DDBJ whole genome shotgun (WGS) entry which is preliminary data.</text>
</comment>
<dbReference type="Proteomes" id="UP001365542">
    <property type="component" value="Unassembled WGS sequence"/>
</dbReference>
<accession>A0AAV9XER1</accession>
<keyword evidence="2" id="KW-0732">Signal</keyword>
<evidence type="ECO:0000256" key="2">
    <source>
        <dbReference type="SAM" id="SignalP"/>
    </source>
</evidence>
<feature type="signal peptide" evidence="2">
    <location>
        <begin position="1"/>
        <end position="23"/>
    </location>
</feature>
<organism evidence="3 4">
    <name type="scientific">Orbilia ellipsospora</name>
    <dbReference type="NCBI Taxonomy" id="2528407"/>
    <lineage>
        <taxon>Eukaryota</taxon>
        <taxon>Fungi</taxon>
        <taxon>Dikarya</taxon>
        <taxon>Ascomycota</taxon>
        <taxon>Pezizomycotina</taxon>
        <taxon>Orbiliomycetes</taxon>
        <taxon>Orbiliales</taxon>
        <taxon>Orbiliaceae</taxon>
        <taxon>Orbilia</taxon>
    </lineage>
</organism>
<dbReference type="AlphaFoldDB" id="A0AAV9XER1"/>
<sequence length="217" mass="22885">MTYQIQLSKVLLVPLLAAASAAAFTTGDSGASGFERRQARPPVSADKKGTGATTPPSGEAIKNAILSSPMTKGLKPDQLQVLKNMDPKIYAKIPTLPEDAFNQAMNDIGAGKAPKIPDTPSGTDGAKQQKPKPQGPQTNPAGRPRLRARANESEGQSLKTMVLEQAKSKKLPPKIINFINGLQPQVFDKIIAGPPQDFGKSMSTILSGKLPQGIAPK</sequence>
<protein>
    <submittedName>
        <fullName evidence="3">Uncharacterized protein</fullName>
    </submittedName>
</protein>
<evidence type="ECO:0000313" key="4">
    <source>
        <dbReference type="Proteomes" id="UP001365542"/>
    </source>
</evidence>
<evidence type="ECO:0000256" key="1">
    <source>
        <dbReference type="SAM" id="MobiDB-lite"/>
    </source>
</evidence>
<feature type="chain" id="PRO_5043810400" evidence="2">
    <location>
        <begin position="24"/>
        <end position="217"/>
    </location>
</feature>
<feature type="region of interest" description="Disordered" evidence="1">
    <location>
        <begin position="26"/>
        <end position="60"/>
    </location>
</feature>
<feature type="region of interest" description="Disordered" evidence="1">
    <location>
        <begin position="108"/>
        <end position="158"/>
    </location>
</feature>
<evidence type="ECO:0000313" key="3">
    <source>
        <dbReference type="EMBL" id="KAK6540595.1"/>
    </source>
</evidence>
<name>A0AAV9XER1_9PEZI</name>